<dbReference type="AlphaFoldDB" id="A0A1L6J654"/>
<feature type="domain" description="Pili assembly chaperone N-terminal" evidence="1">
    <location>
        <begin position="30"/>
        <end position="147"/>
    </location>
</feature>
<dbReference type="KEGG" id="skr:BRX40_01650"/>
<evidence type="ECO:0000313" key="3">
    <source>
        <dbReference type="EMBL" id="RSU97437.1"/>
    </source>
</evidence>
<gene>
    <name evidence="2" type="ORF">BRX40_01650</name>
    <name evidence="3" type="ORF">CA257_22820</name>
</gene>
<dbReference type="InterPro" id="IPR050643">
    <property type="entry name" value="Periplasmic_pilus_chap"/>
</dbReference>
<proteinExistence type="predicted"/>
<dbReference type="SUPFAM" id="SSF49354">
    <property type="entry name" value="PapD-like"/>
    <property type="match status" value="1"/>
</dbReference>
<reference evidence="2" key="1">
    <citation type="submission" date="2016-12" db="EMBL/GenBank/DDBJ databases">
        <title>Whole genome sequencing of Sphingomonas koreensis.</title>
        <authorList>
            <person name="Conlan S."/>
            <person name="Thomas P.J."/>
            <person name="Mullikin J."/>
            <person name="Palmore T.N."/>
            <person name="Frank K.M."/>
            <person name="Segre J.A."/>
        </authorList>
    </citation>
    <scope>NUCLEOTIDE SEQUENCE</scope>
    <source>
        <strain evidence="2">ABOJV</strain>
    </source>
</reference>
<name>A0A1L6J654_9SPHN</name>
<sequence>MTRSSLISFVLAACVPALVPVAPAWAARLRISPIGVHLTATERAGAITIVNTDDRPVNLQLRIYEWSEREDGQEQLDRTDDMIVSPPAITVPAGASYTIRVARPMIAPVNGELAYRLLIDELPQPDDPRTTGQGVKMVLRNSLPVFVTDAKAMAELKWAVWQDEAGVHVRAENQGKRHAKIVNLMLQTPSGHPLSFGGGLNGYVLGGATRVFTLPADAPGARARLRDGDSVSLVAKNDALDVKAAIVVGRR</sequence>
<dbReference type="Proteomes" id="UP000286681">
    <property type="component" value="Unassembled WGS sequence"/>
</dbReference>
<dbReference type="PANTHER" id="PTHR30251">
    <property type="entry name" value="PILUS ASSEMBLY CHAPERONE"/>
    <property type="match status" value="1"/>
</dbReference>
<dbReference type="InterPro" id="IPR008962">
    <property type="entry name" value="PapD-like_sf"/>
</dbReference>
<dbReference type="GO" id="GO:0071555">
    <property type="term" value="P:cell wall organization"/>
    <property type="evidence" value="ECO:0007669"/>
    <property type="project" value="InterPro"/>
</dbReference>
<evidence type="ECO:0000313" key="5">
    <source>
        <dbReference type="Proteomes" id="UP000286681"/>
    </source>
</evidence>
<dbReference type="Gene3D" id="2.60.40.10">
    <property type="entry name" value="Immunoglobulins"/>
    <property type="match status" value="1"/>
</dbReference>
<evidence type="ECO:0000313" key="2">
    <source>
        <dbReference type="EMBL" id="APR51306.1"/>
    </source>
</evidence>
<dbReference type="STRING" id="93064.BRX40_01650"/>
<dbReference type="InterPro" id="IPR013783">
    <property type="entry name" value="Ig-like_fold"/>
</dbReference>
<dbReference type="Pfam" id="PF00345">
    <property type="entry name" value="PapD_N"/>
    <property type="match status" value="1"/>
</dbReference>
<evidence type="ECO:0000259" key="1">
    <source>
        <dbReference type="Pfam" id="PF00345"/>
    </source>
</evidence>
<dbReference type="InterPro" id="IPR016147">
    <property type="entry name" value="Pili_assmbl_chaperone_N"/>
</dbReference>
<reference evidence="3 5" key="3">
    <citation type="submission" date="2018-07" db="EMBL/GenBank/DDBJ databases">
        <title>Genomic and Epidemiologic Investigation of an Indolent Hospital Outbreak.</title>
        <authorList>
            <person name="Johnson R.C."/>
            <person name="Deming C."/>
            <person name="Conlan S."/>
            <person name="Zellmer C.J."/>
            <person name="Michelin A.V."/>
            <person name="Lee-Lin S."/>
            <person name="Thomas P.J."/>
            <person name="Park M."/>
            <person name="Weingarten R.A."/>
            <person name="Less J."/>
            <person name="Dekker J.P."/>
            <person name="Frank K.M."/>
            <person name="Musser K.A."/>
            <person name="Mcquiston J.R."/>
            <person name="Henderson D.K."/>
            <person name="Lau A.F."/>
            <person name="Palmore T.N."/>
            <person name="Segre J.A."/>
        </authorList>
    </citation>
    <scope>NUCLEOTIDE SEQUENCE [LARGE SCALE GENOMIC DNA]</scope>
    <source>
        <strain evidence="3 5">SK-NIH.Env10_0317</strain>
    </source>
</reference>
<dbReference type="GeneID" id="44131257"/>
<dbReference type="GO" id="GO:0030288">
    <property type="term" value="C:outer membrane-bounded periplasmic space"/>
    <property type="evidence" value="ECO:0007669"/>
    <property type="project" value="InterPro"/>
</dbReference>
<organism evidence="2 4">
    <name type="scientific">Sphingomonas koreensis</name>
    <dbReference type="NCBI Taxonomy" id="93064"/>
    <lineage>
        <taxon>Bacteria</taxon>
        <taxon>Pseudomonadati</taxon>
        <taxon>Pseudomonadota</taxon>
        <taxon>Alphaproteobacteria</taxon>
        <taxon>Sphingomonadales</taxon>
        <taxon>Sphingomonadaceae</taxon>
        <taxon>Sphingomonas</taxon>
    </lineage>
</organism>
<accession>A0A1L6J654</accession>
<keyword evidence="4" id="KW-1185">Reference proteome</keyword>
<dbReference type="Proteomes" id="UP000185161">
    <property type="component" value="Chromosome"/>
</dbReference>
<dbReference type="PANTHER" id="PTHR30251:SF4">
    <property type="entry name" value="SLR1668 PROTEIN"/>
    <property type="match status" value="1"/>
</dbReference>
<reference evidence="4" key="2">
    <citation type="submission" date="2016-12" db="EMBL/GenBank/DDBJ databases">
        <title>Whole genome sequencing of Sphingomonas sp. ABOJV.</title>
        <authorList>
            <person name="Conlan S."/>
            <person name="Thomas P.J."/>
            <person name="Mullikin J."/>
            <person name="Palmore T.N."/>
            <person name="Frank K.M."/>
            <person name="Segre J.A."/>
        </authorList>
    </citation>
    <scope>NUCLEOTIDE SEQUENCE [LARGE SCALE GENOMIC DNA]</scope>
    <source>
        <strain evidence="4">ABOJV</strain>
    </source>
</reference>
<protein>
    <submittedName>
        <fullName evidence="3">Molecular chaperone</fullName>
    </submittedName>
</protein>
<dbReference type="OrthoDB" id="511700at2"/>
<dbReference type="RefSeq" id="WP_075150458.1">
    <property type="nucleotide sequence ID" value="NZ_CP018820.1"/>
</dbReference>
<dbReference type="EMBL" id="QQWO01000035">
    <property type="protein sequence ID" value="RSU97437.1"/>
    <property type="molecule type" value="Genomic_DNA"/>
</dbReference>
<evidence type="ECO:0000313" key="4">
    <source>
        <dbReference type="Proteomes" id="UP000185161"/>
    </source>
</evidence>
<dbReference type="EMBL" id="CP018820">
    <property type="protein sequence ID" value="APR51306.1"/>
    <property type="molecule type" value="Genomic_DNA"/>
</dbReference>